<dbReference type="Pfam" id="PF10711">
    <property type="entry name" value="DUF2513"/>
    <property type="match status" value="1"/>
</dbReference>
<reference evidence="1 2" key="1">
    <citation type="submission" date="2018-11" db="EMBL/GenBank/DDBJ databases">
        <authorList>
            <person name="Jang G.I."/>
            <person name="Hwang C.Y."/>
        </authorList>
    </citation>
    <scope>NUCLEOTIDE SEQUENCE [LARGE SCALE GENOMIC DNA]</scope>
    <source>
        <strain evidence="1 2">SSM26</strain>
    </source>
</reference>
<comment type="caution">
    <text evidence="1">The sequence shown here is derived from an EMBL/GenBank/DDBJ whole genome shotgun (WGS) entry which is preliminary data.</text>
</comment>
<sequence>MQRDMDLLREILLKLEGMNQQANAILTFKAGDLGIEGFTDDQVIYHFRLLADEGYIDQGGRPPLSGLMFRQLTWKGHDFADSVRDSEIWRKTRGGALAAGGWTLDLIKDLAKGYVRKKLSDTTGIEL</sequence>
<dbReference type="InterPro" id="IPR019650">
    <property type="entry name" value="DUF2513"/>
</dbReference>
<gene>
    <name evidence="1" type="ORF">EF096_17280</name>
</gene>
<evidence type="ECO:0000313" key="1">
    <source>
        <dbReference type="EMBL" id="ROZ81550.1"/>
    </source>
</evidence>
<evidence type="ECO:0000313" key="2">
    <source>
        <dbReference type="Proteomes" id="UP000275199"/>
    </source>
</evidence>
<dbReference type="EMBL" id="RKKU01000029">
    <property type="protein sequence ID" value="ROZ81550.1"/>
    <property type="molecule type" value="Genomic_DNA"/>
</dbReference>
<keyword evidence="2" id="KW-1185">Reference proteome</keyword>
<protein>
    <submittedName>
        <fullName evidence="1">DUF2513 domain-containing protein</fullName>
    </submittedName>
</protein>
<name>A0ABX9XEA3_9PSED</name>
<dbReference type="Proteomes" id="UP000275199">
    <property type="component" value="Unassembled WGS sequence"/>
</dbReference>
<dbReference type="RefSeq" id="WP_123891027.1">
    <property type="nucleotide sequence ID" value="NZ_RKKU01000029.1"/>
</dbReference>
<organism evidence="1 2">
    <name type="scientific">Pseudomonas neustonica</name>
    <dbReference type="NCBI Taxonomy" id="2487346"/>
    <lineage>
        <taxon>Bacteria</taxon>
        <taxon>Pseudomonadati</taxon>
        <taxon>Pseudomonadota</taxon>
        <taxon>Gammaproteobacteria</taxon>
        <taxon>Pseudomonadales</taxon>
        <taxon>Pseudomonadaceae</taxon>
        <taxon>Pseudomonas</taxon>
    </lineage>
</organism>
<accession>A0ABX9XEA3</accession>
<proteinExistence type="predicted"/>